<evidence type="ECO:0000313" key="4">
    <source>
        <dbReference type="EMBL" id="KIJ40945.1"/>
    </source>
</evidence>
<reference evidence="4 5" key="1">
    <citation type="submission" date="2014-06" db="EMBL/GenBank/DDBJ databases">
        <title>Evolutionary Origins and Diversification of the Mycorrhizal Mutualists.</title>
        <authorList>
            <consortium name="DOE Joint Genome Institute"/>
            <consortium name="Mycorrhizal Genomics Consortium"/>
            <person name="Kohler A."/>
            <person name="Kuo A."/>
            <person name="Nagy L.G."/>
            <person name="Floudas D."/>
            <person name="Copeland A."/>
            <person name="Barry K.W."/>
            <person name="Cichocki N."/>
            <person name="Veneault-Fourrey C."/>
            <person name="LaButti K."/>
            <person name="Lindquist E.A."/>
            <person name="Lipzen A."/>
            <person name="Lundell T."/>
            <person name="Morin E."/>
            <person name="Murat C."/>
            <person name="Riley R."/>
            <person name="Ohm R."/>
            <person name="Sun H."/>
            <person name="Tunlid A."/>
            <person name="Henrissat B."/>
            <person name="Grigoriev I.V."/>
            <person name="Hibbett D.S."/>
            <person name="Martin F."/>
        </authorList>
    </citation>
    <scope>NUCLEOTIDE SEQUENCE [LARGE SCALE GENOMIC DNA]</scope>
    <source>
        <strain evidence="4 5">SS14</strain>
    </source>
</reference>
<dbReference type="HOGENOM" id="CLU_1846384_0_0_1"/>
<dbReference type="AlphaFoldDB" id="A0A0C9VRL8"/>
<feature type="chain" id="PRO_5002221850" description="Chitin synthase export chaperone" evidence="3">
    <location>
        <begin position="19"/>
        <end position="139"/>
    </location>
</feature>
<keyword evidence="2" id="KW-0472">Membrane</keyword>
<keyword evidence="2" id="KW-0812">Transmembrane</keyword>
<evidence type="ECO:0008006" key="6">
    <source>
        <dbReference type="Google" id="ProtNLM"/>
    </source>
</evidence>
<name>A0A0C9VRL8_SPHS4</name>
<evidence type="ECO:0000313" key="5">
    <source>
        <dbReference type="Proteomes" id="UP000054279"/>
    </source>
</evidence>
<feature type="region of interest" description="Disordered" evidence="1">
    <location>
        <begin position="84"/>
        <end position="139"/>
    </location>
</feature>
<feature type="signal peptide" evidence="3">
    <location>
        <begin position="1"/>
        <end position="18"/>
    </location>
</feature>
<keyword evidence="5" id="KW-1185">Reference proteome</keyword>
<feature type="transmembrane region" description="Helical" evidence="2">
    <location>
        <begin position="42"/>
        <end position="61"/>
    </location>
</feature>
<protein>
    <recommendedName>
        <fullName evidence="6">Chitin synthase export chaperone</fullName>
    </recommendedName>
</protein>
<evidence type="ECO:0000256" key="2">
    <source>
        <dbReference type="SAM" id="Phobius"/>
    </source>
</evidence>
<dbReference type="Proteomes" id="UP000054279">
    <property type="component" value="Unassembled WGS sequence"/>
</dbReference>
<evidence type="ECO:0000256" key="3">
    <source>
        <dbReference type="SAM" id="SignalP"/>
    </source>
</evidence>
<dbReference type="EMBL" id="KN837140">
    <property type="protein sequence ID" value="KIJ40945.1"/>
    <property type="molecule type" value="Genomic_DNA"/>
</dbReference>
<proteinExistence type="predicted"/>
<keyword evidence="3" id="KW-0732">Signal</keyword>
<sequence length="139" mass="15547">MEPIVIGLALFFLPSTQAIQRCYDNGRPVTCHYTKAQKIAGAVIVAIAILVFGLLVGYRYFQRRRMRQFQRLGQEEVERAFLVNDPGYQPPEYDNGPARTSYPPPPGAPPSWQANQSTYSLPPYTPPYNPQAVGGAKYP</sequence>
<evidence type="ECO:0000256" key="1">
    <source>
        <dbReference type="SAM" id="MobiDB-lite"/>
    </source>
</evidence>
<accession>A0A0C9VRL8</accession>
<organism evidence="4 5">
    <name type="scientific">Sphaerobolus stellatus (strain SS14)</name>
    <dbReference type="NCBI Taxonomy" id="990650"/>
    <lineage>
        <taxon>Eukaryota</taxon>
        <taxon>Fungi</taxon>
        <taxon>Dikarya</taxon>
        <taxon>Basidiomycota</taxon>
        <taxon>Agaricomycotina</taxon>
        <taxon>Agaricomycetes</taxon>
        <taxon>Phallomycetidae</taxon>
        <taxon>Geastrales</taxon>
        <taxon>Sphaerobolaceae</taxon>
        <taxon>Sphaerobolus</taxon>
    </lineage>
</organism>
<gene>
    <name evidence="4" type="ORF">M422DRAFT_32060</name>
</gene>
<keyword evidence="2" id="KW-1133">Transmembrane helix</keyword>